<keyword evidence="1" id="KW-0812">Transmembrane</keyword>
<feature type="transmembrane region" description="Helical" evidence="1">
    <location>
        <begin position="66"/>
        <end position="89"/>
    </location>
</feature>
<evidence type="ECO:0000256" key="1">
    <source>
        <dbReference type="SAM" id="Phobius"/>
    </source>
</evidence>
<dbReference type="InterPro" id="IPR024515">
    <property type="entry name" value="DUF3397"/>
</dbReference>
<feature type="transmembrane region" description="Helical" evidence="1">
    <location>
        <begin position="6"/>
        <end position="27"/>
    </location>
</feature>
<feature type="transmembrane region" description="Helical" evidence="1">
    <location>
        <begin position="101"/>
        <end position="124"/>
    </location>
</feature>
<dbReference type="Pfam" id="PF11877">
    <property type="entry name" value="DUF3397"/>
    <property type="match status" value="1"/>
</dbReference>
<dbReference type="Proteomes" id="UP001597497">
    <property type="component" value="Unassembled WGS sequence"/>
</dbReference>
<proteinExistence type="predicted"/>
<keyword evidence="1" id="KW-1133">Transmembrane helix</keyword>
<sequence>MGVFFNLIGLLTIFPFIPFILAYYWNYRVTRNKKTAIKMGMDVTTFFLYIIVAVLIDLVLKPQAIGGIYLLLFMLIVAIGLLGGAQARLKGQVNMARVMRAVWRLSFVMLTVLYLIFVPIGFVMHL</sequence>
<dbReference type="EMBL" id="JBHUMM010000037">
    <property type="protein sequence ID" value="MFD2672334.1"/>
    <property type="molecule type" value="Genomic_DNA"/>
</dbReference>
<evidence type="ECO:0000313" key="3">
    <source>
        <dbReference type="Proteomes" id="UP001597497"/>
    </source>
</evidence>
<dbReference type="RefSeq" id="WP_379929892.1">
    <property type="nucleotide sequence ID" value="NZ_JBHUMM010000037.1"/>
</dbReference>
<reference evidence="3" key="1">
    <citation type="journal article" date="2019" name="Int. J. Syst. Evol. Microbiol.">
        <title>The Global Catalogue of Microorganisms (GCM) 10K type strain sequencing project: providing services to taxonomists for standard genome sequencing and annotation.</title>
        <authorList>
            <consortium name="The Broad Institute Genomics Platform"/>
            <consortium name="The Broad Institute Genome Sequencing Center for Infectious Disease"/>
            <person name="Wu L."/>
            <person name="Ma J."/>
        </authorList>
    </citation>
    <scope>NUCLEOTIDE SEQUENCE [LARGE SCALE GENOMIC DNA]</scope>
    <source>
        <strain evidence="3">KCTC 33676</strain>
    </source>
</reference>
<gene>
    <name evidence="2" type="ORF">ACFSUC_12235</name>
</gene>
<organism evidence="2 3">
    <name type="scientific">Marinicrinis sediminis</name>
    <dbReference type="NCBI Taxonomy" id="1652465"/>
    <lineage>
        <taxon>Bacteria</taxon>
        <taxon>Bacillati</taxon>
        <taxon>Bacillota</taxon>
        <taxon>Bacilli</taxon>
        <taxon>Bacillales</taxon>
        <taxon>Paenibacillaceae</taxon>
    </lineage>
</organism>
<keyword evidence="3" id="KW-1185">Reference proteome</keyword>
<name>A0ABW5RBZ9_9BACL</name>
<feature type="transmembrane region" description="Helical" evidence="1">
    <location>
        <begin position="39"/>
        <end position="60"/>
    </location>
</feature>
<accession>A0ABW5RBZ9</accession>
<keyword evidence="1" id="KW-0472">Membrane</keyword>
<evidence type="ECO:0000313" key="2">
    <source>
        <dbReference type="EMBL" id="MFD2672334.1"/>
    </source>
</evidence>
<comment type="caution">
    <text evidence="2">The sequence shown here is derived from an EMBL/GenBank/DDBJ whole genome shotgun (WGS) entry which is preliminary data.</text>
</comment>
<protein>
    <submittedName>
        <fullName evidence="2">DUF3397 family protein</fullName>
    </submittedName>
</protein>